<dbReference type="Proteomes" id="UP000736672">
    <property type="component" value="Unassembled WGS sequence"/>
</dbReference>
<name>A0A9P9JQZ2_FUSSL</name>
<accession>A0A9P9JQZ2</accession>
<dbReference type="EMBL" id="JAGTJS010000025">
    <property type="protein sequence ID" value="KAH7234477.1"/>
    <property type="molecule type" value="Genomic_DNA"/>
</dbReference>
<dbReference type="OrthoDB" id="5104862at2759"/>
<dbReference type="InterPro" id="IPR024983">
    <property type="entry name" value="CHAT_dom"/>
</dbReference>
<reference evidence="2" key="1">
    <citation type="journal article" date="2021" name="Nat. Commun.">
        <title>Genetic determinants of endophytism in the Arabidopsis root mycobiome.</title>
        <authorList>
            <person name="Mesny F."/>
            <person name="Miyauchi S."/>
            <person name="Thiergart T."/>
            <person name="Pickel B."/>
            <person name="Atanasova L."/>
            <person name="Karlsson M."/>
            <person name="Huettel B."/>
            <person name="Barry K.W."/>
            <person name="Haridas S."/>
            <person name="Chen C."/>
            <person name="Bauer D."/>
            <person name="Andreopoulos W."/>
            <person name="Pangilinan J."/>
            <person name="LaButti K."/>
            <person name="Riley R."/>
            <person name="Lipzen A."/>
            <person name="Clum A."/>
            <person name="Drula E."/>
            <person name="Henrissat B."/>
            <person name="Kohler A."/>
            <person name="Grigoriev I.V."/>
            <person name="Martin F.M."/>
            <person name="Hacquard S."/>
        </authorList>
    </citation>
    <scope>NUCLEOTIDE SEQUENCE</scope>
    <source>
        <strain evidence="2">FSSC 5 MPI-SDFR-AT-0091</strain>
    </source>
</reference>
<dbReference type="Pfam" id="PF12770">
    <property type="entry name" value="CHAT"/>
    <property type="match status" value="1"/>
</dbReference>
<sequence length="1347" mass="153375">MDPANAETAAMARRQFLVFVKREPLSQDIRRQHVQVQCDIYSNTGERISHQSATRSLPVIPRALEQEISWAIQDYVKDPFQSHRAELAFNSFTDHGKYLEQKLDLPGFFRECEIKDLSDVDIQLNIVDSADTDSGGSFRSIPWEILESPDVSSIGSGTVVHVRRVLKSCPSLEIQTIEKLTVLFVTSRSTKRDDIPHRVVSLPLFSIVRQLDNRFVDVQLLRPGTWDAFRSAVKQGSYDMVHFDLHGVAIDQETGKRACLYFNDLAVAGEEIADLLHKNGVRLVTINACQSAFLHGDPGTNLATKLMGDSVEAVVAMSYQVTPAAAKIFLSSLYRGLLVEGQEMGTAVFNARRAMQASKQRDAAFGFPVLLHDYAVPLIYQVAGGGLYVRVPEKETSPEENTALETLFANRPALGREQQILSLEDKLIRRKVVVLTSLIGEGRATFLSHLKPWWIITKFVKRIFCIDFRHFPAFDLQGETPTAQAVCDRLLDFTWDANGITRPLGPTMDLLRKTRHLVVLEHTDCLTLSPPMSRTNLEAALKDFALDFFDDDFASFLLITSTSPESWANPTTPEGHRHKAGAQVLELDISGRMGVAMEILGWSEQTHRAGLEFRYLQRIVRLCCSNTLAMQALLPPLFASSSSARDAFWKLQISPAHLDWKSTSLASIGDRFDAAFNEFGEFLSVFLPIHVCCSRRYIQEHIGRNLSSLPWATESGSTVETRIDDAAIHLIARLCIYGAAQVSSPKLAATIQFHPLFCIYLRDRTTSSRLERSFRSIALYQHNIARRWASGASRQKMLDAYSYHYLAQFGALHFILQNPALIASDRRAFDLPWIMASVYCSQVRDPLLEEEELITDLALQALPRLVDGLTWTDNRSLNVLNIALLHGRYRSMSFQDCCLVLQLLQWITLHYFSLSKTTARHANSYIVLLLEGLRLVGESDPSSQLLRFIRSVSGLTAVEIGAADLDWAVMDYAPVYDALDDNNFQVGHSRLLFLQTWDQDLRFRLNWLQLRTQEAIRDWEQWEPAKYFPEMSKNERLDTLNDVLAFTQGIEYLEKKDKEGFDKARSTLLQVMLGCSEKCDTDRLLHTLYCLFLLSQKAKDWLACLEFLDRIEATELDLAAKPGFCNVDKEKYYAEAYRFRLRAQCHRGLGDCKKYKEYLWRSKRANFLADRLRTSWDRAQEYQQTERQRRLYEWVLNDEPTQNDQGGTNPPLFSRPQMVDVPVSSEELDECPDELAVRGAKTLGGSQPMRRMLANPQPPDPAYIQRSFLVEARWLTVTRYLDLVVGKEEEGRQSQLSEFRRQGTKFDLALYLESHLAQNLENDLRDNHGFDVQQMTESQLLRFLGLD</sequence>
<proteinExistence type="predicted"/>
<keyword evidence="3" id="KW-1185">Reference proteome</keyword>
<feature type="domain" description="CHAT" evidence="1">
    <location>
        <begin position="137"/>
        <end position="362"/>
    </location>
</feature>
<evidence type="ECO:0000313" key="2">
    <source>
        <dbReference type="EMBL" id="KAH7234477.1"/>
    </source>
</evidence>
<gene>
    <name evidence="2" type="ORF">B0J15DRAFT_504400</name>
</gene>
<evidence type="ECO:0000259" key="1">
    <source>
        <dbReference type="Pfam" id="PF12770"/>
    </source>
</evidence>
<comment type="caution">
    <text evidence="2">The sequence shown here is derived from an EMBL/GenBank/DDBJ whole genome shotgun (WGS) entry which is preliminary data.</text>
</comment>
<organism evidence="2 3">
    <name type="scientific">Fusarium solani</name>
    <name type="common">Filamentous fungus</name>
    <dbReference type="NCBI Taxonomy" id="169388"/>
    <lineage>
        <taxon>Eukaryota</taxon>
        <taxon>Fungi</taxon>
        <taxon>Dikarya</taxon>
        <taxon>Ascomycota</taxon>
        <taxon>Pezizomycotina</taxon>
        <taxon>Sordariomycetes</taxon>
        <taxon>Hypocreomycetidae</taxon>
        <taxon>Hypocreales</taxon>
        <taxon>Nectriaceae</taxon>
        <taxon>Fusarium</taxon>
        <taxon>Fusarium solani species complex</taxon>
    </lineage>
</organism>
<protein>
    <submittedName>
        <fullName evidence="2">CHAT domain-containing protein</fullName>
    </submittedName>
</protein>
<evidence type="ECO:0000313" key="3">
    <source>
        <dbReference type="Proteomes" id="UP000736672"/>
    </source>
</evidence>